<dbReference type="HOGENOM" id="CLU_024920_1_4_10"/>
<dbReference type="GO" id="GO:0016780">
    <property type="term" value="F:phosphotransferase activity, for other substituted phosphate groups"/>
    <property type="evidence" value="ECO:0007669"/>
    <property type="project" value="TreeGrafter"/>
</dbReference>
<reference evidence="4 5" key="1">
    <citation type="journal article" date="2011" name="J. Bacteriol.">
        <title>Complete genome sequence of Algoriphagus sp. PR1, bacterial prey of a colony-forming choanoflagellate.</title>
        <authorList>
            <person name="Alegado R.A."/>
            <person name="Ferriera S."/>
            <person name="Nusbaum C."/>
            <person name="Young S.K."/>
            <person name="Zeng Q."/>
            <person name="Imamovic A."/>
            <person name="Fairclough S.R."/>
            <person name="King N."/>
        </authorList>
    </citation>
    <scope>NUCLEOTIDE SEQUENCE [LARGE SCALE GENOMIC DNA]</scope>
    <source>
        <strain evidence="4 5">PR1</strain>
    </source>
</reference>
<dbReference type="Proteomes" id="UP000003919">
    <property type="component" value="Chromosome"/>
</dbReference>
<evidence type="ECO:0000259" key="3">
    <source>
        <dbReference type="Pfam" id="PF02397"/>
    </source>
</evidence>
<evidence type="ECO:0000256" key="2">
    <source>
        <dbReference type="SAM" id="Phobius"/>
    </source>
</evidence>
<feature type="transmembrane region" description="Helical" evidence="2">
    <location>
        <begin position="13"/>
        <end position="34"/>
    </location>
</feature>
<keyword evidence="2" id="KW-1133">Transmembrane helix</keyword>
<dbReference type="Pfam" id="PF02397">
    <property type="entry name" value="Bac_transf"/>
    <property type="match status" value="1"/>
</dbReference>
<keyword evidence="5" id="KW-1185">Reference proteome</keyword>
<dbReference type="AlphaFoldDB" id="A3HRS6"/>
<dbReference type="EMBL" id="CM001023">
    <property type="protein sequence ID" value="EAZ82544.2"/>
    <property type="molecule type" value="Genomic_DNA"/>
</dbReference>
<sequence length="205" mass="23808">MTYSNFWKRGLDIFMSCTMLLVLSPVFILLWVILKFHHKGTAFFAQARPGMNGKVFYILKFKTMSDAVDDHGNLLPDEHRITWIGKVIRNTSLDEIPQLINVIKGDMSMVGPRPLLREYLVLYSKEQSRRHDVRPGVTGWAQINGRNAISWEKKFKYDLWYVDHYNFLLDWKILFITLFNVLLGKGITQQGHVSSGKFQGKQVKA</sequence>
<feature type="domain" description="Bacterial sugar transferase" evidence="3">
    <location>
        <begin position="8"/>
        <end position="182"/>
    </location>
</feature>
<evidence type="ECO:0000256" key="1">
    <source>
        <dbReference type="ARBA" id="ARBA00006464"/>
    </source>
</evidence>
<dbReference type="eggNOG" id="COG2148">
    <property type="taxonomic scope" value="Bacteria"/>
</dbReference>
<dbReference type="PANTHER" id="PTHR30576:SF8">
    <property type="entry name" value="UNDECAPRENYL-PHOSPHATE GALACTOSE PHOSPHOTRANSFERASE"/>
    <property type="match status" value="1"/>
</dbReference>
<protein>
    <submittedName>
        <fullName evidence="4">General glycosylation pathway protein</fullName>
    </submittedName>
</protein>
<dbReference type="PANTHER" id="PTHR30576">
    <property type="entry name" value="COLANIC BIOSYNTHESIS UDP-GLUCOSE LIPID CARRIER TRANSFERASE"/>
    <property type="match status" value="1"/>
</dbReference>
<comment type="similarity">
    <text evidence="1">Belongs to the bacterial sugar transferase family.</text>
</comment>
<dbReference type="InterPro" id="IPR003362">
    <property type="entry name" value="Bact_transf"/>
</dbReference>
<keyword evidence="2" id="KW-0472">Membrane</keyword>
<comment type="caution">
    <text evidence="4">The sequence shown here is derived from an EMBL/GenBank/DDBJ whole genome shotgun (WGS) entry which is preliminary data.</text>
</comment>
<gene>
    <name evidence="4" type="ORF">ALPR1_10025</name>
</gene>
<proteinExistence type="inferred from homology"/>
<dbReference type="STRING" id="388413.ALPR1_10025"/>
<evidence type="ECO:0000313" key="5">
    <source>
        <dbReference type="Proteomes" id="UP000003919"/>
    </source>
</evidence>
<evidence type="ECO:0000313" key="4">
    <source>
        <dbReference type="EMBL" id="EAZ82544.2"/>
    </source>
</evidence>
<dbReference type="EMBL" id="AAXU02000001">
    <property type="protein sequence ID" value="EAZ82544.2"/>
    <property type="molecule type" value="Genomic_DNA"/>
</dbReference>
<accession>A3HRS6</accession>
<name>A3HRS6_9BACT</name>
<organism evidence="4 5">
    <name type="scientific">Algoriphagus machipongonensis</name>
    <dbReference type="NCBI Taxonomy" id="388413"/>
    <lineage>
        <taxon>Bacteria</taxon>
        <taxon>Pseudomonadati</taxon>
        <taxon>Bacteroidota</taxon>
        <taxon>Cytophagia</taxon>
        <taxon>Cytophagales</taxon>
        <taxon>Cyclobacteriaceae</taxon>
        <taxon>Algoriphagus</taxon>
    </lineage>
</organism>
<keyword evidence="2" id="KW-0812">Transmembrane</keyword>